<feature type="region of interest" description="Disordered" evidence="1">
    <location>
        <begin position="76"/>
        <end position="96"/>
    </location>
</feature>
<evidence type="ECO:0000256" key="1">
    <source>
        <dbReference type="SAM" id="MobiDB-lite"/>
    </source>
</evidence>
<protein>
    <submittedName>
        <fullName evidence="2">Uncharacterized protein</fullName>
    </submittedName>
</protein>
<feature type="region of interest" description="Disordered" evidence="1">
    <location>
        <begin position="17"/>
        <end position="49"/>
    </location>
</feature>
<evidence type="ECO:0000313" key="2">
    <source>
        <dbReference type="EMBL" id="KAK7487356.1"/>
    </source>
</evidence>
<feature type="compositionally biased region" description="Polar residues" evidence="1">
    <location>
        <begin position="29"/>
        <end position="38"/>
    </location>
</feature>
<dbReference type="AlphaFoldDB" id="A0ABD0KK30"/>
<keyword evidence="3" id="KW-1185">Reference proteome</keyword>
<evidence type="ECO:0000313" key="3">
    <source>
        <dbReference type="Proteomes" id="UP001519460"/>
    </source>
</evidence>
<organism evidence="2 3">
    <name type="scientific">Batillaria attramentaria</name>
    <dbReference type="NCBI Taxonomy" id="370345"/>
    <lineage>
        <taxon>Eukaryota</taxon>
        <taxon>Metazoa</taxon>
        <taxon>Spiralia</taxon>
        <taxon>Lophotrochozoa</taxon>
        <taxon>Mollusca</taxon>
        <taxon>Gastropoda</taxon>
        <taxon>Caenogastropoda</taxon>
        <taxon>Sorbeoconcha</taxon>
        <taxon>Cerithioidea</taxon>
        <taxon>Batillariidae</taxon>
        <taxon>Batillaria</taxon>
    </lineage>
</organism>
<dbReference type="EMBL" id="JACVVK020000166">
    <property type="protein sequence ID" value="KAK7487356.1"/>
    <property type="molecule type" value="Genomic_DNA"/>
</dbReference>
<proteinExistence type="predicted"/>
<name>A0ABD0KK30_9CAEN</name>
<comment type="caution">
    <text evidence="2">The sequence shown here is derived from an EMBL/GenBank/DDBJ whole genome shotgun (WGS) entry which is preliminary data.</text>
</comment>
<dbReference type="Proteomes" id="UP001519460">
    <property type="component" value="Unassembled WGS sequence"/>
</dbReference>
<gene>
    <name evidence="2" type="ORF">BaRGS_00021445</name>
</gene>
<reference evidence="2 3" key="1">
    <citation type="journal article" date="2023" name="Sci. Data">
        <title>Genome assembly of the Korean intertidal mud-creeper Batillaria attramentaria.</title>
        <authorList>
            <person name="Patra A.K."/>
            <person name="Ho P.T."/>
            <person name="Jun S."/>
            <person name="Lee S.J."/>
            <person name="Kim Y."/>
            <person name="Won Y.J."/>
        </authorList>
    </citation>
    <scope>NUCLEOTIDE SEQUENCE [LARGE SCALE GENOMIC DNA]</scope>
    <source>
        <strain evidence="2">Wonlab-2016</strain>
    </source>
</reference>
<sequence length="96" mass="10828">MYALTLHKIHVGLPPFFQTREIPPRRPPQTRSAPSLPSVTDGDAPLFDDADVHDEVKEDEAKKKIDKQCARIVGMLEEHVSSRPSAKTGRKRKLED</sequence>
<accession>A0ABD0KK30</accession>